<feature type="region of interest" description="Disordered" evidence="1">
    <location>
        <begin position="139"/>
        <end position="160"/>
    </location>
</feature>
<gene>
    <name evidence="3" type="ORF">TWF102_002711</name>
    <name evidence="4" type="ORF">TWF703_005232</name>
</gene>
<organism evidence="3 5">
    <name type="scientific">Orbilia oligospora</name>
    <name type="common">Nematode-trapping fungus</name>
    <name type="synonym">Arthrobotrys oligospora</name>
    <dbReference type="NCBI Taxonomy" id="2813651"/>
    <lineage>
        <taxon>Eukaryota</taxon>
        <taxon>Fungi</taxon>
        <taxon>Dikarya</taxon>
        <taxon>Ascomycota</taxon>
        <taxon>Pezizomycotina</taxon>
        <taxon>Orbiliomycetes</taxon>
        <taxon>Orbiliales</taxon>
        <taxon>Orbiliaceae</taxon>
        <taxon>Orbilia</taxon>
    </lineage>
</organism>
<evidence type="ECO:0000313" key="5">
    <source>
        <dbReference type="Proteomes" id="UP000475325"/>
    </source>
</evidence>
<comment type="caution">
    <text evidence="3">The sequence shown here is derived from an EMBL/GenBank/DDBJ whole genome shotgun (WGS) entry which is preliminary data.</text>
</comment>
<accession>A0A7C8NF27</accession>
<dbReference type="Proteomes" id="UP000475325">
    <property type="component" value="Unassembled WGS sequence"/>
</dbReference>
<evidence type="ECO:0000313" key="6">
    <source>
        <dbReference type="Proteomes" id="UP000480548"/>
    </source>
</evidence>
<proteinExistence type="predicted"/>
<evidence type="ECO:0000256" key="2">
    <source>
        <dbReference type="SAM" id="SignalP"/>
    </source>
</evidence>
<evidence type="ECO:0000313" key="3">
    <source>
        <dbReference type="EMBL" id="KAF3104950.1"/>
    </source>
</evidence>
<feature type="signal peptide" evidence="2">
    <location>
        <begin position="1"/>
        <end position="22"/>
    </location>
</feature>
<dbReference type="EMBL" id="WIQW01000015">
    <property type="protein sequence ID" value="KAF3104950.1"/>
    <property type="molecule type" value="Genomic_DNA"/>
</dbReference>
<dbReference type="AlphaFoldDB" id="A0A7C8NF27"/>
<name>A0A7C8NF27_ORBOL</name>
<protein>
    <submittedName>
        <fullName evidence="3">Uncharacterized protein</fullName>
    </submittedName>
</protein>
<evidence type="ECO:0000256" key="1">
    <source>
        <dbReference type="SAM" id="MobiDB-lite"/>
    </source>
</evidence>
<dbReference type="Proteomes" id="UP000480548">
    <property type="component" value="Unassembled WGS sequence"/>
</dbReference>
<dbReference type="EMBL" id="WIQZ01000027">
    <property type="protein sequence ID" value="KAF3136912.1"/>
    <property type="molecule type" value="Genomic_DNA"/>
</dbReference>
<feature type="chain" id="PRO_5036200660" evidence="2">
    <location>
        <begin position="23"/>
        <end position="160"/>
    </location>
</feature>
<reference evidence="5 6" key="1">
    <citation type="submission" date="2019-06" db="EMBL/GenBank/DDBJ databases">
        <authorList>
            <person name="Palmer J.M."/>
        </authorList>
    </citation>
    <scope>NUCLEOTIDE SEQUENCE [LARGE SCALE GENOMIC DNA]</scope>
    <source>
        <strain evidence="3 5">TWF102</strain>
        <strain evidence="4 6">TWF703</strain>
    </source>
</reference>
<evidence type="ECO:0000313" key="4">
    <source>
        <dbReference type="EMBL" id="KAF3136912.1"/>
    </source>
</evidence>
<keyword evidence="2" id="KW-0732">Signal</keyword>
<sequence length="160" mass="17302">MRPLLLYASVISLHTRILLVSAGTITVTSYVTVHPTITEVNTRHRCFETQLPYCHHVEFLLGTKLFGNAFTFDSMSEQFTFTALKNVITEETEIKKTGTQSGISTIEKTVHIAPQMVSAAQVTMTKVAGSITLIFGDAGSRSSGSSGTKRALGECENSGV</sequence>